<feature type="transmembrane region" description="Helical" evidence="1">
    <location>
        <begin position="338"/>
        <end position="357"/>
    </location>
</feature>
<organism evidence="8">
    <name type="scientific">freshwater metagenome</name>
    <dbReference type="NCBI Taxonomy" id="449393"/>
    <lineage>
        <taxon>unclassified sequences</taxon>
        <taxon>metagenomes</taxon>
        <taxon>ecological metagenomes</taxon>
    </lineage>
</organism>
<evidence type="ECO:0000259" key="3">
    <source>
        <dbReference type="Pfam" id="PF07786"/>
    </source>
</evidence>
<keyword evidence="1" id="KW-0472">Membrane</keyword>
<feature type="transmembrane region" description="Helical" evidence="1">
    <location>
        <begin position="268"/>
        <end position="287"/>
    </location>
</feature>
<reference evidence="8" key="1">
    <citation type="submission" date="2020-05" db="EMBL/GenBank/DDBJ databases">
        <authorList>
            <person name="Chiriac C."/>
            <person name="Salcher M."/>
            <person name="Ghai R."/>
            <person name="Kavagutti S V."/>
        </authorList>
    </citation>
    <scope>NUCLEOTIDE SEQUENCE</scope>
</reference>
<dbReference type="EMBL" id="CAFBNZ010000051">
    <property type="protein sequence ID" value="CAB4969048.1"/>
    <property type="molecule type" value="Genomic_DNA"/>
</dbReference>
<evidence type="ECO:0000313" key="7">
    <source>
        <dbReference type="EMBL" id="CAB4969048.1"/>
    </source>
</evidence>
<evidence type="ECO:0000313" key="8">
    <source>
        <dbReference type="EMBL" id="CAB5049597.1"/>
    </source>
</evidence>
<dbReference type="InterPro" id="IPR052529">
    <property type="entry name" value="Bact_Transport_Assoc"/>
</dbReference>
<feature type="domain" description="DUF418" evidence="2">
    <location>
        <begin position="231"/>
        <end position="370"/>
    </location>
</feature>
<evidence type="ECO:0000313" key="6">
    <source>
        <dbReference type="EMBL" id="CAB4772737.1"/>
    </source>
</evidence>
<dbReference type="EMBL" id="CAEZUK010000062">
    <property type="protein sequence ID" value="CAB4597685.1"/>
    <property type="molecule type" value="Genomic_DNA"/>
</dbReference>
<dbReference type="InterPro" id="IPR012429">
    <property type="entry name" value="HGSNAT_cat"/>
</dbReference>
<evidence type="ECO:0000313" key="5">
    <source>
        <dbReference type="EMBL" id="CAB4597685.1"/>
    </source>
</evidence>
<dbReference type="InterPro" id="IPR007349">
    <property type="entry name" value="DUF418"/>
</dbReference>
<proteinExistence type="predicted"/>
<dbReference type="AlphaFoldDB" id="A0A6J7T8V4"/>
<feature type="domain" description="Heparan-alpha-glucosaminide N-acetyltransferase catalytic" evidence="3">
    <location>
        <begin position="18"/>
        <end position="220"/>
    </location>
</feature>
<dbReference type="PANTHER" id="PTHR30590:SF3">
    <property type="entry name" value="HYPOTHETICAL MEMBRANE SPANNING PROTEIN"/>
    <property type="match status" value="1"/>
</dbReference>
<protein>
    <submittedName>
        <fullName evidence="8">Unannotated protein</fullName>
    </submittedName>
</protein>
<dbReference type="Pfam" id="PF04235">
    <property type="entry name" value="DUF418"/>
    <property type="match status" value="1"/>
</dbReference>
<dbReference type="EMBL" id="CAFBQJ010000115">
    <property type="protein sequence ID" value="CAB5049597.1"/>
    <property type="molecule type" value="Genomic_DNA"/>
</dbReference>
<feature type="transmembrane region" description="Helical" evidence="1">
    <location>
        <begin position="108"/>
        <end position="139"/>
    </location>
</feature>
<dbReference type="PANTHER" id="PTHR30590">
    <property type="entry name" value="INNER MEMBRANE PROTEIN"/>
    <property type="match status" value="1"/>
</dbReference>
<evidence type="ECO:0000313" key="4">
    <source>
        <dbReference type="EMBL" id="CAB4534544.1"/>
    </source>
</evidence>
<accession>A0A6J7T8V4</accession>
<name>A0A6J7T8V4_9ZZZZ</name>
<evidence type="ECO:0000256" key="1">
    <source>
        <dbReference type="SAM" id="Phobius"/>
    </source>
</evidence>
<keyword evidence="1" id="KW-0812">Transmembrane</keyword>
<feature type="transmembrane region" description="Helical" evidence="1">
    <location>
        <begin position="67"/>
        <end position="87"/>
    </location>
</feature>
<dbReference type="Pfam" id="PF07786">
    <property type="entry name" value="HGSNAT_cat"/>
    <property type="match status" value="1"/>
</dbReference>
<evidence type="ECO:0000259" key="2">
    <source>
        <dbReference type="Pfam" id="PF04235"/>
    </source>
</evidence>
<feature type="transmembrane region" description="Helical" evidence="1">
    <location>
        <begin position="145"/>
        <end position="163"/>
    </location>
</feature>
<feature type="transmembrane region" description="Helical" evidence="1">
    <location>
        <begin position="227"/>
        <end position="248"/>
    </location>
</feature>
<keyword evidence="1" id="KW-1133">Transmembrane helix</keyword>
<dbReference type="EMBL" id="CAEZZV010000029">
    <property type="protein sequence ID" value="CAB4772737.1"/>
    <property type="molecule type" value="Genomic_DNA"/>
</dbReference>
<gene>
    <name evidence="4" type="ORF">UFOPK1421_00248</name>
    <name evidence="5" type="ORF">UFOPK1820_00520</name>
    <name evidence="6" type="ORF">UFOPK2921_00353</name>
    <name evidence="7" type="ORF">UFOPK3889_00407</name>
    <name evidence="8" type="ORF">UFOPK4275_00725</name>
</gene>
<dbReference type="EMBL" id="CAEZSL010000016">
    <property type="protein sequence ID" value="CAB4534544.1"/>
    <property type="molecule type" value="Genomic_DNA"/>
</dbReference>
<sequence length="374" mass="41219">MTTDIHHPEGATSTGAPRLIGLDVTRAIALIGVVVMNYHGFLNDPATGNGRWSHFFHVFTGPLSTRFAATFVLVAGIGTALLAAGTMNKMPGTSHGTLRLRLARRGTVLIVGGYFLNMAWPGTILFFYGAYFLLSALIITLRTRYIAVIGALSATAAVALALWESSRRSAGHSTAWLHPYEIHSAQDLLCRIFLSYTHPVFPWFAFFCTGIILGRNLRNLIHFRTQLTVVCVTILISTYGLATILNSTGQRDNRVVFVLTAMDPFSHGLFYILSTASIAVLAFLIINQMAEKYASSKLVMTLRRSGQMTLTLYLAHVLVFYTFVKWSDVIGATGLDTSLTFAVFFWIFGISAASLWHHRFGRGPIERLYRLIGG</sequence>
<feature type="transmembrane region" description="Helical" evidence="1">
    <location>
        <begin position="308"/>
        <end position="326"/>
    </location>
</feature>